<keyword evidence="2 5" id="KW-0812">Transmembrane</keyword>
<keyword evidence="3 5" id="KW-0472">Membrane</keyword>
<dbReference type="Proteomes" id="UP000694891">
    <property type="component" value="Unplaced"/>
</dbReference>
<dbReference type="GeneID" id="103361544"/>
<dbReference type="RefSeq" id="XP_008285870.1">
    <property type="nucleotide sequence ID" value="XM_008287648.1"/>
</dbReference>
<gene>
    <name evidence="7" type="primary">LOC103361544</name>
</gene>
<dbReference type="PANTHER" id="PTHR11860">
    <property type="entry name" value="POLYMERIC-IMMUNOGLOBULIN RECEPTOR"/>
    <property type="match status" value="1"/>
</dbReference>
<evidence type="ECO:0000256" key="1">
    <source>
        <dbReference type="ARBA" id="ARBA00004370"/>
    </source>
</evidence>
<dbReference type="GO" id="GO:0005886">
    <property type="term" value="C:plasma membrane"/>
    <property type="evidence" value="ECO:0007669"/>
    <property type="project" value="TreeGrafter"/>
</dbReference>
<evidence type="ECO:0000313" key="7">
    <source>
        <dbReference type="RefSeq" id="XP_008285870.1"/>
    </source>
</evidence>
<sequence length="330" mass="35782">MWFCAALWGETGGITIVQQHEGESFSFTWYFGSNASVKFFCRRECEGGDVLVRTAQNDAVSSRYAIEYKPSPPAGGYVTVLITTLNASDSGRYRLGVGGSLLPDEFGDFEIRVTNGSDGNLHERFNIHTGEEGGDVSVHCWFDSLNGSRFFCRNDCSDGDLLLWTTGHEAQSGRYSISSQEQPLMEACTVVLHISRLSLSDTGLYSCGLGEALNPTSLSRFHISVVPSASTAPTATRSSGSEGFPPSSACPETCDRFSGLPPLVGCVLLMAGLSVLVLVLLYKLKKKNQDVRNKQFVVYENTREGSIYQSLDPGATGLDEPYSTIKQDAA</sequence>
<evidence type="ECO:0000256" key="2">
    <source>
        <dbReference type="ARBA" id="ARBA00022692"/>
    </source>
</evidence>
<reference evidence="7" key="1">
    <citation type="submission" date="2025-08" db="UniProtKB">
        <authorList>
            <consortium name="RefSeq"/>
        </authorList>
    </citation>
    <scope>IDENTIFICATION</scope>
</reference>
<dbReference type="GO" id="GO:0004888">
    <property type="term" value="F:transmembrane signaling receptor activity"/>
    <property type="evidence" value="ECO:0007669"/>
    <property type="project" value="TreeGrafter"/>
</dbReference>
<evidence type="ECO:0000256" key="5">
    <source>
        <dbReference type="SAM" id="Phobius"/>
    </source>
</evidence>
<evidence type="ECO:0000256" key="3">
    <source>
        <dbReference type="ARBA" id="ARBA00023136"/>
    </source>
</evidence>
<dbReference type="PANTHER" id="PTHR11860:SF87">
    <property type="entry name" value="CMRF35-LIKE MOLECULE 8"/>
    <property type="match status" value="1"/>
</dbReference>
<dbReference type="InterPro" id="IPR050671">
    <property type="entry name" value="CD300_family_receptors"/>
</dbReference>
<name>A0A9Y4N709_9TELE</name>
<comment type="subcellular location">
    <subcellularLocation>
        <location evidence="1">Membrane</location>
    </subcellularLocation>
</comment>
<accession>A0A9Y4N709</accession>
<evidence type="ECO:0000256" key="4">
    <source>
        <dbReference type="SAM" id="MobiDB-lite"/>
    </source>
</evidence>
<dbReference type="Gene3D" id="2.60.40.10">
    <property type="entry name" value="Immunoglobulins"/>
    <property type="match status" value="2"/>
</dbReference>
<feature type="transmembrane region" description="Helical" evidence="5">
    <location>
        <begin position="260"/>
        <end position="282"/>
    </location>
</feature>
<keyword evidence="5" id="KW-1133">Transmembrane helix</keyword>
<protein>
    <submittedName>
        <fullName evidence="7">Uncharacterized protein LOC103361544</fullName>
    </submittedName>
</protein>
<dbReference type="InterPro" id="IPR036179">
    <property type="entry name" value="Ig-like_dom_sf"/>
</dbReference>
<proteinExistence type="predicted"/>
<dbReference type="AlphaFoldDB" id="A0A9Y4N709"/>
<dbReference type="InterPro" id="IPR013783">
    <property type="entry name" value="Ig-like_fold"/>
</dbReference>
<dbReference type="SUPFAM" id="SSF48726">
    <property type="entry name" value="Immunoglobulin"/>
    <property type="match status" value="1"/>
</dbReference>
<evidence type="ECO:0000313" key="6">
    <source>
        <dbReference type="Proteomes" id="UP000694891"/>
    </source>
</evidence>
<keyword evidence="6" id="KW-1185">Reference proteome</keyword>
<feature type="region of interest" description="Disordered" evidence="4">
    <location>
        <begin position="310"/>
        <end position="330"/>
    </location>
</feature>
<organism evidence="6 7">
    <name type="scientific">Stegastes partitus</name>
    <name type="common">bicolor damselfish</name>
    <dbReference type="NCBI Taxonomy" id="144197"/>
    <lineage>
        <taxon>Eukaryota</taxon>
        <taxon>Metazoa</taxon>
        <taxon>Chordata</taxon>
        <taxon>Craniata</taxon>
        <taxon>Vertebrata</taxon>
        <taxon>Euteleostomi</taxon>
        <taxon>Actinopterygii</taxon>
        <taxon>Neopterygii</taxon>
        <taxon>Teleostei</taxon>
        <taxon>Neoteleostei</taxon>
        <taxon>Acanthomorphata</taxon>
        <taxon>Ovalentaria</taxon>
        <taxon>Pomacentridae</taxon>
        <taxon>Stegastes</taxon>
    </lineage>
</organism>